<organism evidence="4 5">
    <name type="scientific">Rasamsonia emersonii (strain ATCC 16479 / CBS 393.64 / IMI 116815)</name>
    <dbReference type="NCBI Taxonomy" id="1408163"/>
    <lineage>
        <taxon>Eukaryota</taxon>
        <taxon>Fungi</taxon>
        <taxon>Dikarya</taxon>
        <taxon>Ascomycota</taxon>
        <taxon>Pezizomycotina</taxon>
        <taxon>Eurotiomycetes</taxon>
        <taxon>Eurotiomycetidae</taxon>
        <taxon>Eurotiales</taxon>
        <taxon>Trichocomaceae</taxon>
        <taxon>Rasamsonia</taxon>
    </lineage>
</organism>
<keyword evidence="2 3" id="KW-0040">ANK repeat</keyword>
<dbReference type="AlphaFoldDB" id="A0A0F4YW51"/>
<dbReference type="PANTHER" id="PTHR24198:SF165">
    <property type="entry name" value="ANKYRIN REPEAT-CONTAINING PROTEIN-RELATED"/>
    <property type="match status" value="1"/>
</dbReference>
<dbReference type="GO" id="GO:0005829">
    <property type="term" value="C:cytosol"/>
    <property type="evidence" value="ECO:0007669"/>
    <property type="project" value="EnsemblFungi"/>
</dbReference>
<protein>
    <submittedName>
        <fullName evidence="4">Proteasome regulatory particle subunit (Nas6)</fullName>
    </submittedName>
</protein>
<evidence type="ECO:0000256" key="3">
    <source>
        <dbReference type="PROSITE-ProRule" id="PRU00023"/>
    </source>
</evidence>
<evidence type="ECO:0000313" key="4">
    <source>
        <dbReference type="EMBL" id="KKA22454.1"/>
    </source>
</evidence>
<dbReference type="SUPFAM" id="SSF48403">
    <property type="entry name" value="Ankyrin repeat"/>
    <property type="match status" value="1"/>
</dbReference>
<dbReference type="Gene3D" id="1.25.40.20">
    <property type="entry name" value="Ankyrin repeat-containing domain"/>
    <property type="match status" value="3"/>
</dbReference>
<dbReference type="PROSITE" id="PS50297">
    <property type="entry name" value="ANK_REP_REGION"/>
    <property type="match status" value="3"/>
</dbReference>
<feature type="repeat" description="ANK" evidence="3">
    <location>
        <begin position="150"/>
        <end position="174"/>
    </location>
</feature>
<keyword evidence="1" id="KW-0677">Repeat</keyword>
<dbReference type="GO" id="GO:0044183">
    <property type="term" value="F:protein folding chaperone"/>
    <property type="evidence" value="ECO:0007669"/>
    <property type="project" value="EnsemblFungi"/>
</dbReference>
<dbReference type="GO" id="GO:1904855">
    <property type="term" value="F:proteasome regulatory particle binding"/>
    <property type="evidence" value="ECO:0007669"/>
    <property type="project" value="EnsemblFungi"/>
</dbReference>
<dbReference type="OrthoDB" id="539213at2759"/>
<comment type="caution">
    <text evidence="4">The sequence shown here is derived from an EMBL/GenBank/DDBJ whole genome shotgun (WGS) entry which is preliminary data.</text>
</comment>
<feature type="repeat" description="ANK" evidence="3">
    <location>
        <begin position="184"/>
        <end position="216"/>
    </location>
</feature>
<dbReference type="InterPro" id="IPR036770">
    <property type="entry name" value="Ankyrin_rpt-contain_sf"/>
</dbReference>
<dbReference type="InterPro" id="IPR002110">
    <property type="entry name" value="Ankyrin_rpt"/>
</dbReference>
<dbReference type="EMBL" id="LASV01000142">
    <property type="protein sequence ID" value="KKA22454.1"/>
    <property type="molecule type" value="Genomic_DNA"/>
</dbReference>
<evidence type="ECO:0000313" key="5">
    <source>
        <dbReference type="Proteomes" id="UP000053958"/>
    </source>
</evidence>
<sequence>MESDQNAKFAIHEAAREGKTSVVESLLNLRDDDERLPIHWAAAYNRLPIVELLAANKYFDPDETDGSGWTPLMIAASLKNAEGDAIIDFLLRKDADVNMKNNLGQSTSANLFFPLSLCQNALHFATSKSNLSTVRTLIAHKCSARVKDKRGQLPLHRAAAVGSIPILKILLEEGKSPVDAADNDGLTALHHAISEGHGDVAIQLLKAGADPLKRDNEGRYAIELAPDSKADRHTTTQVHPALCFLLPQTQE</sequence>
<accession>A0A0F4YW51</accession>
<dbReference type="Proteomes" id="UP000053958">
    <property type="component" value="Unassembled WGS sequence"/>
</dbReference>
<keyword evidence="4" id="KW-0647">Proteasome</keyword>
<feature type="repeat" description="ANK" evidence="3">
    <location>
        <begin position="67"/>
        <end position="102"/>
    </location>
</feature>
<dbReference type="STRING" id="1408163.A0A0F4YW51"/>
<name>A0A0F4YW51_RASE3</name>
<dbReference type="GeneID" id="25315882"/>
<reference evidence="4 5" key="1">
    <citation type="submission" date="2015-04" db="EMBL/GenBank/DDBJ databases">
        <authorList>
            <person name="Heijne W.H."/>
            <person name="Fedorova N.D."/>
            <person name="Nierman W.C."/>
            <person name="Vollebregt A.W."/>
            <person name="Zhao Z."/>
            <person name="Wu L."/>
            <person name="Kumar M."/>
            <person name="Stam H."/>
            <person name="van den Berg M.A."/>
            <person name="Pel H.J."/>
        </authorList>
    </citation>
    <scope>NUCLEOTIDE SEQUENCE [LARGE SCALE GENOMIC DNA]</scope>
    <source>
        <strain evidence="4 5">CBS 393.64</strain>
    </source>
</reference>
<proteinExistence type="predicted"/>
<dbReference type="PANTHER" id="PTHR24198">
    <property type="entry name" value="ANKYRIN REPEAT AND PROTEIN KINASE DOMAIN-CONTAINING PROTEIN"/>
    <property type="match status" value="1"/>
</dbReference>
<dbReference type="GO" id="GO:0005634">
    <property type="term" value="C:nucleus"/>
    <property type="evidence" value="ECO:0007669"/>
    <property type="project" value="EnsemblFungi"/>
</dbReference>
<dbReference type="GO" id="GO:0070682">
    <property type="term" value="P:proteasome regulatory particle assembly"/>
    <property type="evidence" value="ECO:0007669"/>
    <property type="project" value="EnsemblFungi"/>
</dbReference>
<keyword evidence="5" id="KW-1185">Reference proteome</keyword>
<gene>
    <name evidence="4" type="ORF">T310_3533</name>
</gene>
<dbReference type="Pfam" id="PF12796">
    <property type="entry name" value="Ank_2"/>
    <property type="match status" value="2"/>
</dbReference>
<evidence type="ECO:0000256" key="1">
    <source>
        <dbReference type="ARBA" id="ARBA00022737"/>
    </source>
</evidence>
<evidence type="ECO:0000256" key="2">
    <source>
        <dbReference type="ARBA" id="ARBA00023043"/>
    </source>
</evidence>
<dbReference type="GO" id="GO:0000502">
    <property type="term" value="C:proteasome complex"/>
    <property type="evidence" value="ECO:0007669"/>
    <property type="project" value="UniProtKB-KW"/>
</dbReference>
<dbReference type="SMART" id="SM00248">
    <property type="entry name" value="ANK"/>
    <property type="match status" value="5"/>
</dbReference>
<dbReference type="RefSeq" id="XP_013329066.1">
    <property type="nucleotide sequence ID" value="XM_013473612.1"/>
</dbReference>
<dbReference type="PROSITE" id="PS50088">
    <property type="entry name" value="ANK_REPEAT"/>
    <property type="match status" value="3"/>
</dbReference>